<dbReference type="Pfam" id="PF00884">
    <property type="entry name" value="Sulfatase"/>
    <property type="match status" value="1"/>
</dbReference>
<dbReference type="InterPro" id="IPR000917">
    <property type="entry name" value="Sulfatase_N"/>
</dbReference>
<keyword evidence="3" id="KW-1185">Reference proteome</keyword>
<dbReference type="GeneID" id="17285979"/>
<feature type="domain" description="Sulfatase N-terminal" evidence="1">
    <location>
        <begin position="86"/>
        <end position="213"/>
    </location>
</feature>
<dbReference type="PaxDb" id="2903-EOD40708"/>
<dbReference type="EnsemblProtists" id="EOD40708">
    <property type="protein sequence ID" value="EOD40708"/>
    <property type="gene ID" value="EMIHUDRAFT_222457"/>
</dbReference>
<evidence type="ECO:0000259" key="1">
    <source>
        <dbReference type="Pfam" id="PF00884"/>
    </source>
</evidence>
<dbReference type="InterPro" id="IPR017850">
    <property type="entry name" value="Alkaline_phosphatase_core_sf"/>
</dbReference>
<dbReference type="AlphaFoldDB" id="A0A0D3KY73"/>
<dbReference type="Gene3D" id="3.40.720.10">
    <property type="entry name" value="Alkaline Phosphatase, subunit A"/>
    <property type="match status" value="1"/>
</dbReference>
<name>A0A0D3KY73_EMIH1</name>
<dbReference type="KEGG" id="ehx:EMIHUDRAFT_222457"/>
<evidence type="ECO:0000313" key="2">
    <source>
        <dbReference type="EnsemblProtists" id="EOD40708"/>
    </source>
</evidence>
<protein>
    <recommendedName>
        <fullName evidence="1">Sulfatase N-terminal domain-containing protein</fullName>
    </recommendedName>
</protein>
<organism evidence="2 3">
    <name type="scientific">Emiliania huxleyi (strain CCMP1516)</name>
    <dbReference type="NCBI Taxonomy" id="280463"/>
    <lineage>
        <taxon>Eukaryota</taxon>
        <taxon>Haptista</taxon>
        <taxon>Haptophyta</taxon>
        <taxon>Prymnesiophyceae</taxon>
        <taxon>Isochrysidales</taxon>
        <taxon>Noelaerhabdaceae</taxon>
        <taxon>Emiliania</taxon>
    </lineage>
</organism>
<proteinExistence type="predicted"/>
<reference evidence="2" key="2">
    <citation type="submission" date="2024-10" db="UniProtKB">
        <authorList>
            <consortium name="EnsemblProtists"/>
        </authorList>
    </citation>
    <scope>IDENTIFICATION</scope>
</reference>
<accession>A0A0D3KY73</accession>
<reference evidence="3" key="1">
    <citation type="journal article" date="2013" name="Nature">
        <title>Pan genome of the phytoplankton Emiliania underpins its global distribution.</title>
        <authorList>
            <person name="Read B.A."/>
            <person name="Kegel J."/>
            <person name="Klute M.J."/>
            <person name="Kuo A."/>
            <person name="Lefebvre S.C."/>
            <person name="Maumus F."/>
            <person name="Mayer C."/>
            <person name="Miller J."/>
            <person name="Monier A."/>
            <person name="Salamov A."/>
            <person name="Young J."/>
            <person name="Aguilar M."/>
            <person name="Claverie J.M."/>
            <person name="Frickenhaus S."/>
            <person name="Gonzalez K."/>
            <person name="Herman E.K."/>
            <person name="Lin Y.C."/>
            <person name="Napier J."/>
            <person name="Ogata H."/>
            <person name="Sarno A.F."/>
            <person name="Shmutz J."/>
            <person name="Schroeder D."/>
            <person name="de Vargas C."/>
            <person name="Verret F."/>
            <person name="von Dassow P."/>
            <person name="Valentin K."/>
            <person name="Van de Peer Y."/>
            <person name="Wheeler G."/>
            <person name="Dacks J.B."/>
            <person name="Delwiche C.F."/>
            <person name="Dyhrman S.T."/>
            <person name="Glockner G."/>
            <person name="John U."/>
            <person name="Richards T."/>
            <person name="Worden A.Z."/>
            <person name="Zhang X."/>
            <person name="Grigoriev I.V."/>
            <person name="Allen A.E."/>
            <person name="Bidle K."/>
            <person name="Borodovsky M."/>
            <person name="Bowler C."/>
            <person name="Brownlee C."/>
            <person name="Cock J.M."/>
            <person name="Elias M."/>
            <person name="Gladyshev V.N."/>
            <person name="Groth M."/>
            <person name="Guda C."/>
            <person name="Hadaegh A."/>
            <person name="Iglesias-Rodriguez M.D."/>
            <person name="Jenkins J."/>
            <person name="Jones B.M."/>
            <person name="Lawson T."/>
            <person name="Leese F."/>
            <person name="Lindquist E."/>
            <person name="Lobanov A."/>
            <person name="Lomsadze A."/>
            <person name="Malik S.B."/>
            <person name="Marsh M.E."/>
            <person name="Mackinder L."/>
            <person name="Mock T."/>
            <person name="Mueller-Roeber B."/>
            <person name="Pagarete A."/>
            <person name="Parker M."/>
            <person name="Probert I."/>
            <person name="Quesneville H."/>
            <person name="Raines C."/>
            <person name="Rensing S.A."/>
            <person name="Riano-Pachon D.M."/>
            <person name="Richier S."/>
            <person name="Rokitta S."/>
            <person name="Shiraiwa Y."/>
            <person name="Soanes D.M."/>
            <person name="van der Giezen M."/>
            <person name="Wahlund T.M."/>
            <person name="Williams B."/>
            <person name="Wilson W."/>
            <person name="Wolfe G."/>
            <person name="Wurch L.L."/>
        </authorList>
    </citation>
    <scope>NUCLEOTIDE SEQUENCE</scope>
</reference>
<evidence type="ECO:0000313" key="3">
    <source>
        <dbReference type="Proteomes" id="UP000013827"/>
    </source>
</evidence>
<dbReference type="HOGENOM" id="CLU_1091658_0_0_1"/>
<dbReference type="Proteomes" id="UP000013827">
    <property type="component" value="Unassembled WGS sequence"/>
</dbReference>
<dbReference type="SUPFAM" id="SSF53649">
    <property type="entry name" value="Alkaline phosphatase-like"/>
    <property type="match status" value="1"/>
</dbReference>
<sequence length="255" mass="28121">MQRLSVVLHTAVAWQTVNELACGDSGIVHGAKRPNILCFLFDDYDGVNMSVYPGGLAAGSQPNLERGDMAPLAIALSAVVKAMPNQFNVPLEHDRSNIGALLADAGYATGFTGKFHVGPLWTQEQLLEYSSANHSDRLGMSNLFCRNELTAREIIRRTYGFTWAKHVYDQNMRQPFAEHNPDWTLAAAHEFLEAHQQQAFYLHVCTTLMHGTPGSWARALDFPAVSGEGLLGESTLPRRYNVTPLGTYGPIYSLL</sequence>
<dbReference type="RefSeq" id="XP_005793137.1">
    <property type="nucleotide sequence ID" value="XM_005793080.1"/>
</dbReference>